<gene>
    <name evidence="4" type="ORF">Poly41_05770</name>
</gene>
<dbReference type="EMBL" id="SJPV01000001">
    <property type="protein sequence ID" value="TWU42281.1"/>
    <property type="molecule type" value="Genomic_DNA"/>
</dbReference>
<dbReference type="Proteomes" id="UP000319143">
    <property type="component" value="Unassembled WGS sequence"/>
</dbReference>
<dbReference type="Pfam" id="PF23771">
    <property type="entry name" value="DUF7168"/>
    <property type="match status" value="1"/>
</dbReference>
<protein>
    <submittedName>
        <fullName evidence="4">Uncharacterized protein</fullName>
    </submittedName>
</protein>
<accession>A0A5C6E3W4</accession>
<evidence type="ECO:0000313" key="5">
    <source>
        <dbReference type="Proteomes" id="UP000319143"/>
    </source>
</evidence>
<dbReference type="AlphaFoldDB" id="A0A5C6E3W4"/>
<comment type="caution">
    <text evidence="4">The sequence shown here is derived from an EMBL/GenBank/DDBJ whole genome shotgun (WGS) entry which is preliminary data.</text>
</comment>
<dbReference type="InterPro" id="IPR024498">
    <property type="entry name" value="DUF2786"/>
</dbReference>
<evidence type="ECO:0000259" key="3">
    <source>
        <dbReference type="Pfam" id="PF23771"/>
    </source>
</evidence>
<dbReference type="InterPro" id="IPR055592">
    <property type="entry name" value="DUF7168"/>
</dbReference>
<feature type="domain" description="DUF2786" evidence="2">
    <location>
        <begin position="162"/>
        <end position="202"/>
    </location>
</feature>
<dbReference type="Pfam" id="PF10979">
    <property type="entry name" value="DUF2786"/>
    <property type="match status" value="1"/>
</dbReference>
<proteinExistence type="predicted"/>
<feature type="domain" description="DUF7168" evidence="3">
    <location>
        <begin position="223"/>
        <end position="312"/>
    </location>
</feature>
<feature type="compositionally biased region" description="Basic and acidic residues" evidence="1">
    <location>
        <begin position="372"/>
        <end position="381"/>
    </location>
</feature>
<sequence>MEFVWNDGGRSGSGFVGLTGDCVTRSIAVATGTSYRDIYRDLGEASNKTPRNGVHTTVATEYLKKLGWRFTPGRGRGFSSAWLPKGVVIAHLGLKHGRFGGHFCTLIDHVIHDTWNPSEDDGYLVEGYWTLPDGTRDTKLPTIAPNRRVDAEQELTQKEFDKVLHRLRALDNTANNDASTEGEKRNALRMMQAMMLRHNLSREDITDDDNVESVSFTRRACPVNSSRACGWEKELAAYLIEEIFPLMDWYYGRRGHRTLFWFYGPTDDVQNCIRLFRELVLTIATAARLQYGGYSRGSGASYAEGYVRGLPRYHSSSQTDESMVSETALIHTRALAVRRAAREWLKRECGVSVVMTRGSARDQHDPTAAGQGEKHGAKHDVTAANGRSRITQRS</sequence>
<organism evidence="4 5">
    <name type="scientific">Novipirellula artificiosorum</name>
    <dbReference type="NCBI Taxonomy" id="2528016"/>
    <lineage>
        <taxon>Bacteria</taxon>
        <taxon>Pseudomonadati</taxon>
        <taxon>Planctomycetota</taxon>
        <taxon>Planctomycetia</taxon>
        <taxon>Pirellulales</taxon>
        <taxon>Pirellulaceae</taxon>
        <taxon>Novipirellula</taxon>
    </lineage>
</organism>
<evidence type="ECO:0000256" key="1">
    <source>
        <dbReference type="SAM" id="MobiDB-lite"/>
    </source>
</evidence>
<evidence type="ECO:0000259" key="2">
    <source>
        <dbReference type="Pfam" id="PF10979"/>
    </source>
</evidence>
<dbReference type="RefSeq" id="WP_146524370.1">
    <property type="nucleotide sequence ID" value="NZ_SJPV01000001.1"/>
</dbReference>
<keyword evidence="5" id="KW-1185">Reference proteome</keyword>
<evidence type="ECO:0000313" key="4">
    <source>
        <dbReference type="EMBL" id="TWU42281.1"/>
    </source>
</evidence>
<dbReference type="OrthoDB" id="9129295at2"/>
<reference evidence="4 5" key="1">
    <citation type="submission" date="2019-02" db="EMBL/GenBank/DDBJ databases">
        <title>Deep-cultivation of Planctomycetes and their phenomic and genomic characterization uncovers novel biology.</title>
        <authorList>
            <person name="Wiegand S."/>
            <person name="Jogler M."/>
            <person name="Boedeker C."/>
            <person name="Pinto D."/>
            <person name="Vollmers J."/>
            <person name="Rivas-Marin E."/>
            <person name="Kohn T."/>
            <person name="Peeters S.H."/>
            <person name="Heuer A."/>
            <person name="Rast P."/>
            <person name="Oberbeckmann S."/>
            <person name="Bunk B."/>
            <person name="Jeske O."/>
            <person name="Meyerdierks A."/>
            <person name="Storesund J.E."/>
            <person name="Kallscheuer N."/>
            <person name="Luecker S."/>
            <person name="Lage O.M."/>
            <person name="Pohl T."/>
            <person name="Merkel B.J."/>
            <person name="Hornburger P."/>
            <person name="Mueller R.-W."/>
            <person name="Bruemmer F."/>
            <person name="Labrenz M."/>
            <person name="Spormann A.M."/>
            <person name="Op Den Camp H."/>
            <person name="Overmann J."/>
            <person name="Amann R."/>
            <person name="Jetten M.S.M."/>
            <person name="Mascher T."/>
            <person name="Medema M.H."/>
            <person name="Devos D.P."/>
            <person name="Kaster A.-K."/>
            <person name="Ovreas L."/>
            <person name="Rohde M."/>
            <person name="Galperin M.Y."/>
            <person name="Jogler C."/>
        </authorList>
    </citation>
    <scope>NUCLEOTIDE SEQUENCE [LARGE SCALE GENOMIC DNA]</scope>
    <source>
        <strain evidence="4 5">Poly41</strain>
    </source>
</reference>
<name>A0A5C6E3W4_9BACT</name>
<feature type="region of interest" description="Disordered" evidence="1">
    <location>
        <begin position="356"/>
        <end position="394"/>
    </location>
</feature>